<keyword evidence="6" id="KW-0804">Transcription</keyword>
<accession>A0A0F6W096</accession>
<dbReference type="GO" id="GO:0003677">
    <property type="term" value="F:DNA binding"/>
    <property type="evidence" value="ECO:0007669"/>
    <property type="project" value="UniProtKB-KW"/>
</dbReference>
<dbReference type="InterPro" id="IPR013325">
    <property type="entry name" value="RNA_pol_sigma_r2"/>
</dbReference>
<dbReference type="GO" id="GO:0006352">
    <property type="term" value="P:DNA-templated transcription initiation"/>
    <property type="evidence" value="ECO:0007669"/>
    <property type="project" value="InterPro"/>
</dbReference>
<reference evidence="9 10" key="1">
    <citation type="submission" date="2015-03" db="EMBL/GenBank/DDBJ databases">
        <title>Genome assembly of Sandaracinus amylolyticus DSM 53668.</title>
        <authorList>
            <person name="Sharma G."/>
            <person name="Subramanian S."/>
        </authorList>
    </citation>
    <scope>NUCLEOTIDE SEQUENCE [LARGE SCALE GENOMIC DNA]</scope>
    <source>
        <strain evidence="9 10">DSM 53668</strain>
    </source>
</reference>
<dbReference type="InterPro" id="IPR039425">
    <property type="entry name" value="RNA_pol_sigma-70-like"/>
</dbReference>
<dbReference type="Pfam" id="PF04542">
    <property type="entry name" value="Sigma70_r2"/>
    <property type="match status" value="1"/>
</dbReference>
<feature type="domain" description="RNA polymerase sigma-70 region 2" evidence="7">
    <location>
        <begin position="13"/>
        <end position="80"/>
    </location>
</feature>
<dbReference type="OrthoDB" id="5511424at2"/>
<evidence type="ECO:0000313" key="9">
    <source>
        <dbReference type="EMBL" id="AKF04155.1"/>
    </source>
</evidence>
<dbReference type="PANTHER" id="PTHR43133:SF8">
    <property type="entry name" value="RNA POLYMERASE SIGMA FACTOR HI_1459-RELATED"/>
    <property type="match status" value="1"/>
</dbReference>
<evidence type="ECO:0000259" key="8">
    <source>
        <dbReference type="Pfam" id="PF08281"/>
    </source>
</evidence>
<feature type="domain" description="RNA polymerase sigma factor 70 region 4 type 2" evidence="8">
    <location>
        <begin position="112"/>
        <end position="157"/>
    </location>
</feature>
<protein>
    <submittedName>
        <fullName evidence="9">Putative RNA polymerase sigma subunit</fullName>
    </submittedName>
</protein>
<organism evidence="9 10">
    <name type="scientific">Sandaracinus amylolyticus</name>
    <dbReference type="NCBI Taxonomy" id="927083"/>
    <lineage>
        <taxon>Bacteria</taxon>
        <taxon>Pseudomonadati</taxon>
        <taxon>Myxococcota</taxon>
        <taxon>Polyangia</taxon>
        <taxon>Polyangiales</taxon>
        <taxon>Sandaracinaceae</taxon>
        <taxon>Sandaracinus</taxon>
    </lineage>
</organism>
<evidence type="ECO:0000256" key="5">
    <source>
        <dbReference type="ARBA" id="ARBA00023125"/>
    </source>
</evidence>
<dbReference type="InterPro" id="IPR032710">
    <property type="entry name" value="NTF2-like_dom_sf"/>
</dbReference>
<evidence type="ECO:0000256" key="4">
    <source>
        <dbReference type="ARBA" id="ARBA00023082"/>
    </source>
</evidence>
<dbReference type="Gene3D" id="1.10.10.10">
    <property type="entry name" value="Winged helix-like DNA-binding domain superfamily/Winged helix DNA-binding domain"/>
    <property type="match status" value="1"/>
</dbReference>
<dbReference type="InterPro" id="IPR013324">
    <property type="entry name" value="RNA_pol_sigma_r3/r4-like"/>
</dbReference>
<dbReference type="Pfam" id="PF08281">
    <property type="entry name" value="Sigma70_r4_2"/>
    <property type="match status" value="1"/>
</dbReference>
<dbReference type="SUPFAM" id="SSF54427">
    <property type="entry name" value="NTF2-like"/>
    <property type="match status" value="1"/>
</dbReference>
<dbReference type="CDD" id="cd06171">
    <property type="entry name" value="Sigma70_r4"/>
    <property type="match status" value="1"/>
</dbReference>
<dbReference type="InterPro" id="IPR036388">
    <property type="entry name" value="WH-like_DNA-bd_sf"/>
</dbReference>
<dbReference type="SUPFAM" id="SSF88946">
    <property type="entry name" value="Sigma2 domain of RNA polymerase sigma factors"/>
    <property type="match status" value="1"/>
</dbReference>
<evidence type="ECO:0000259" key="7">
    <source>
        <dbReference type="Pfam" id="PF04542"/>
    </source>
</evidence>
<dbReference type="AlphaFoldDB" id="A0A0F6W096"/>
<dbReference type="InterPro" id="IPR014284">
    <property type="entry name" value="RNA_pol_sigma-70_dom"/>
</dbReference>
<comment type="subunit">
    <text evidence="2">Interacts transiently with the RNA polymerase catalytic core formed by RpoA, RpoB, RpoC and RpoZ (2 alpha, 1 beta, 1 beta' and 1 omega subunit) to form the RNA polymerase holoenzyme that can initiate transcription.</text>
</comment>
<dbReference type="Proteomes" id="UP000034883">
    <property type="component" value="Chromosome"/>
</dbReference>
<keyword evidence="10" id="KW-1185">Reference proteome</keyword>
<evidence type="ECO:0000256" key="6">
    <source>
        <dbReference type="ARBA" id="ARBA00023163"/>
    </source>
</evidence>
<dbReference type="NCBIfam" id="TIGR02937">
    <property type="entry name" value="sigma70-ECF"/>
    <property type="match status" value="1"/>
</dbReference>
<dbReference type="GO" id="GO:0016987">
    <property type="term" value="F:sigma factor activity"/>
    <property type="evidence" value="ECO:0007669"/>
    <property type="project" value="UniProtKB-KW"/>
</dbReference>
<evidence type="ECO:0000256" key="1">
    <source>
        <dbReference type="ARBA" id="ARBA00010641"/>
    </source>
</evidence>
<sequence>MSTSPDLDRFHALVAHLRPKLHRYCARMTGSVFDGEDVVQDTLAKAFYALATLDEPPPLEPWLFRIAHNTAMDFLRRYERKHVDLVAEVPDVTGPEEREVDPTLVEAALGVFAELPPAQRSAIVLKDVLGLTLEETAGAMGTTVPAVSSALQRARARVPRDADAPRPPEIDARLRHYARLFDARDWDALRALVTEESRLDLVSRAQRRGARVAEYWSRYAEIAPRERLRAVAGSVDGVPAIAMFRDGGDRPAYFVRVEWDGDRIAQIRDYYYVPNIADEGARFTPSDG</sequence>
<dbReference type="KEGG" id="samy:DB32_001304"/>
<evidence type="ECO:0000256" key="2">
    <source>
        <dbReference type="ARBA" id="ARBA00011344"/>
    </source>
</evidence>
<dbReference type="SUPFAM" id="SSF88659">
    <property type="entry name" value="Sigma3 and sigma4 domains of RNA polymerase sigma factors"/>
    <property type="match status" value="1"/>
</dbReference>
<dbReference type="Gene3D" id="3.10.450.50">
    <property type="match status" value="1"/>
</dbReference>
<dbReference type="InterPro" id="IPR007627">
    <property type="entry name" value="RNA_pol_sigma70_r2"/>
</dbReference>
<comment type="similarity">
    <text evidence="1">Belongs to the sigma-70 factor family. ECF subfamily.</text>
</comment>
<proteinExistence type="inferred from homology"/>
<dbReference type="Gene3D" id="1.10.1740.10">
    <property type="match status" value="1"/>
</dbReference>
<keyword evidence="3" id="KW-0805">Transcription regulation</keyword>
<dbReference type="CDD" id="cd00531">
    <property type="entry name" value="NTF2_like"/>
    <property type="match status" value="1"/>
</dbReference>
<dbReference type="EMBL" id="CP011125">
    <property type="protein sequence ID" value="AKF04155.1"/>
    <property type="molecule type" value="Genomic_DNA"/>
</dbReference>
<evidence type="ECO:0000313" key="10">
    <source>
        <dbReference type="Proteomes" id="UP000034883"/>
    </source>
</evidence>
<evidence type="ECO:0000256" key="3">
    <source>
        <dbReference type="ARBA" id="ARBA00023015"/>
    </source>
</evidence>
<dbReference type="RefSeq" id="WP_053231527.1">
    <property type="nucleotide sequence ID" value="NZ_CP011125.1"/>
</dbReference>
<name>A0A0F6W096_9BACT</name>
<keyword evidence="4" id="KW-0731">Sigma factor</keyword>
<dbReference type="STRING" id="927083.DB32_001304"/>
<dbReference type="InterPro" id="IPR013249">
    <property type="entry name" value="RNA_pol_sigma70_r4_t2"/>
</dbReference>
<keyword evidence="5" id="KW-0238">DNA-binding</keyword>
<dbReference type="PANTHER" id="PTHR43133">
    <property type="entry name" value="RNA POLYMERASE ECF-TYPE SIGMA FACTO"/>
    <property type="match status" value="1"/>
</dbReference>
<gene>
    <name evidence="9" type="ORF">DB32_001304</name>
</gene>